<dbReference type="PANTHER" id="PTHR30302">
    <property type="entry name" value="HYDROGENASE 1 MATURATION PROTEASE"/>
    <property type="match status" value="1"/>
</dbReference>
<dbReference type="EMBL" id="BMZS01000012">
    <property type="protein sequence ID" value="GHD60483.1"/>
    <property type="molecule type" value="Genomic_DNA"/>
</dbReference>
<dbReference type="SUPFAM" id="SSF53163">
    <property type="entry name" value="HybD-like"/>
    <property type="match status" value="1"/>
</dbReference>
<evidence type="ECO:0000256" key="2">
    <source>
        <dbReference type="ARBA" id="ARBA00022670"/>
    </source>
</evidence>
<dbReference type="CDD" id="cd00518">
    <property type="entry name" value="H2MP"/>
    <property type="match status" value="1"/>
</dbReference>
<comment type="similarity">
    <text evidence="1">Belongs to the peptidase A31 family.</text>
</comment>
<proteinExistence type="inferred from homology"/>
<dbReference type="RefSeq" id="WP_189994169.1">
    <property type="nucleotide sequence ID" value="NZ_BMZS01000012.1"/>
</dbReference>
<dbReference type="GO" id="GO:0016485">
    <property type="term" value="P:protein processing"/>
    <property type="evidence" value="ECO:0007669"/>
    <property type="project" value="TreeGrafter"/>
</dbReference>
<gene>
    <name evidence="5" type="ORF">GCM10017083_46410</name>
</gene>
<dbReference type="AlphaFoldDB" id="A0A918XWL4"/>
<evidence type="ECO:0000313" key="5">
    <source>
        <dbReference type="EMBL" id="GHD60483.1"/>
    </source>
</evidence>
<dbReference type="GO" id="GO:0004190">
    <property type="term" value="F:aspartic-type endopeptidase activity"/>
    <property type="evidence" value="ECO:0007669"/>
    <property type="project" value="UniProtKB-KW"/>
</dbReference>
<keyword evidence="3" id="KW-0064">Aspartyl protease</keyword>
<dbReference type="NCBIfam" id="TIGR00072">
    <property type="entry name" value="hydrog_prot"/>
    <property type="match status" value="1"/>
</dbReference>
<dbReference type="PANTHER" id="PTHR30302:SF1">
    <property type="entry name" value="HYDROGENASE 2 MATURATION PROTEASE"/>
    <property type="match status" value="1"/>
</dbReference>
<reference evidence="5" key="2">
    <citation type="submission" date="2020-09" db="EMBL/GenBank/DDBJ databases">
        <authorList>
            <person name="Sun Q."/>
            <person name="Kim S."/>
        </authorList>
    </citation>
    <scope>NUCLEOTIDE SEQUENCE</scope>
    <source>
        <strain evidence="5">KCTC 42651</strain>
    </source>
</reference>
<evidence type="ECO:0000256" key="3">
    <source>
        <dbReference type="ARBA" id="ARBA00022750"/>
    </source>
</evidence>
<dbReference type="Gene3D" id="3.40.50.1450">
    <property type="entry name" value="HybD-like"/>
    <property type="match status" value="1"/>
</dbReference>
<evidence type="ECO:0000256" key="1">
    <source>
        <dbReference type="ARBA" id="ARBA00006814"/>
    </source>
</evidence>
<reference evidence="5" key="1">
    <citation type="journal article" date="2014" name="Int. J. Syst. Evol. Microbiol.">
        <title>Complete genome sequence of Corynebacterium casei LMG S-19264T (=DSM 44701T), isolated from a smear-ripened cheese.</title>
        <authorList>
            <consortium name="US DOE Joint Genome Institute (JGI-PGF)"/>
            <person name="Walter F."/>
            <person name="Albersmeier A."/>
            <person name="Kalinowski J."/>
            <person name="Ruckert C."/>
        </authorList>
    </citation>
    <scope>NUCLEOTIDE SEQUENCE</scope>
    <source>
        <strain evidence="5">KCTC 42651</strain>
    </source>
</reference>
<evidence type="ECO:0000313" key="6">
    <source>
        <dbReference type="Proteomes" id="UP000630353"/>
    </source>
</evidence>
<comment type="caution">
    <text evidence="5">The sequence shown here is derived from an EMBL/GenBank/DDBJ whole genome shotgun (WGS) entry which is preliminary data.</text>
</comment>
<protein>
    <submittedName>
        <fullName evidence="5">Peptidase M52</fullName>
    </submittedName>
</protein>
<dbReference type="Proteomes" id="UP000630353">
    <property type="component" value="Unassembled WGS sequence"/>
</dbReference>
<dbReference type="GO" id="GO:0008047">
    <property type="term" value="F:enzyme activator activity"/>
    <property type="evidence" value="ECO:0007669"/>
    <property type="project" value="InterPro"/>
</dbReference>
<organism evidence="5 6">
    <name type="scientific">Thalassobaculum fulvum</name>
    <dbReference type="NCBI Taxonomy" id="1633335"/>
    <lineage>
        <taxon>Bacteria</taxon>
        <taxon>Pseudomonadati</taxon>
        <taxon>Pseudomonadota</taxon>
        <taxon>Alphaproteobacteria</taxon>
        <taxon>Rhodospirillales</taxon>
        <taxon>Thalassobaculaceae</taxon>
        <taxon>Thalassobaculum</taxon>
    </lineage>
</organism>
<name>A0A918XWL4_9PROT</name>
<dbReference type="InterPro" id="IPR023430">
    <property type="entry name" value="Pept_HybD-like_dom_sf"/>
</dbReference>
<sequence length="157" mass="16081">MSGRRIVIGIGNPDRGDDGVGRLVARSLDGRLPADVEVVEADGEATALLAHMDGAEAAYLVDACASGAEPGTVRRFDAAAAPLPQAAFGLSTHGFGLAEAIELARALRQLPARCVVYAIEGAGFETGAPLSDAVAEAIPQVQERLCCEIEQPADVGS</sequence>
<dbReference type="Pfam" id="PF01750">
    <property type="entry name" value="HycI"/>
    <property type="match status" value="1"/>
</dbReference>
<evidence type="ECO:0000256" key="4">
    <source>
        <dbReference type="ARBA" id="ARBA00022801"/>
    </source>
</evidence>
<keyword evidence="2" id="KW-0645">Protease</keyword>
<dbReference type="InterPro" id="IPR000671">
    <property type="entry name" value="Peptidase_A31"/>
</dbReference>
<keyword evidence="6" id="KW-1185">Reference proteome</keyword>
<keyword evidence="4" id="KW-0378">Hydrolase</keyword>
<dbReference type="PRINTS" id="PR00446">
    <property type="entry name" value="HYDRGNUPTAKE"/>
</dbReference>
<accession>A0A918XWL4</accession>